<organism evidence="7 8">
    <name type="scientific">Saccharopolyspora erythraea</name>
    <name type="common">Streptomyces erythraeus</name>
    <dbReference type="NCBI Taxonomy" id="1836"/>
    <lineage>
        <taxon>Bacteria</taxon>
        <taxon>Bacillati</taxon>
        <taxon>Actinomycetota</taxon>
        <taxon>Actinomycetes</taxon>
        <taxon>Pseudonocardiales</taxon>
        <taxon>Pseudonocardiaceae</taxon>
        <taxon>Saccharopolyspora</taxon>
    </lineage>
</organism>
<evidence type="ECO:0000313" key="7">
    <source>
        <dbReference type="EMBL" id="GAA0506197.1"/>
    </source>
</evidence>
<keyword evidence="3 5" id="KW-0378">Hydrolase</keyword>
<dbReference type="InterPro" id="IPR013078">
    <property type="entry name" value="His_Pase_superF_clade-1"/>
</dbReference>
<dbReference type="Gene3D" id="3.90.79.10">
    <property type="entry name" value="Nucleoside Triphosphate Pyrophosphohydrolase"/>
    <property type="match status" value="1"/>
</dbReference>
<reference evidence="7 8" key="1">
    <citation type="journal article" date="2019" name="Int. J. Syst. Evol. Microbiol.">
        <title>The Global Catalogue of Microorganisms (GCM) 10K type strain sequencing project: providing services to taxonomists for standard genome sequencing and annotation.</title>
        <authorList>
            <consortium name="The Broad Institute Genomics Platform"/>
            <consortium name="The Broad Institute Genome Sequencing Center for Infectious Disease"/>
            <person name="Wu L."/>
            <person name="Ma J."/>
        </authorList>
    </citation>
    <scope>NUCLEOTIDE SEQUENCE [LARGE SCALE GENOMIC DNA]</scope>
    <source>
        <strain evidence="7 8">JCM 10303</strain>
    </source>
</reference>
<evidence type="ECO:0000256" key="3">
    <source>
        <dbReference type="ARBA" id="ARBA00022801"/>
    </source>
</evidence>
<dbReference type="InterPro" id="IPR000086">
    <property type="entry name" value="NUDIX_hydrolase_dom"/>
</dbReference>
<dbReference type="Pfam" id="PF00293">
    <property type="entry name" value="NUDIX"/>
    <property type="match status" value="1"/>
</dbReference>
<evidence type="ECO:0000256" key="5">
    <source>
        <dbReference type="RuleBase" id="RU003476"/>
    </source>
</evidence>
<dbReference type="CDD" id="cd07067">
    <property type="entry name" value="HP_PGM_like"/>
    <property type="match status" value="1"/>
</dbReference>
<dbReference type="PROSITE" id="PS00893">
    <property type="entry name" value="NUDIX_BOX"/>
    <property type="match status" value="1"/>
</dbReference>
<dbReference type="Pfam" id="PF00300">
    <property type="entry name" value="His_Phos_1"/>
    <property type="match status" value="1"/>
</dbReference>
<dbReference type="GO" id="GO:0016787">
    <property type="term" value="F:hydrolase activity"/>
    <property type="evidence" value="ECO:0007669"/>
    <property type="project" value="UniProtKB-KW"/>
</dbReference>
<feature type="domain" description="Nudix hydrolase" evidence="6">
    <location>
        <begin position="21"/>
        <end position="152"/>
    </location>
</feature>
<dbReference type="PANTHER" id="PTHR43222">
    <property type="entry name" value="NUDIX HYDROLASE 23"/>
    <property type="match status" value="1"/>
</dbReference>
<evidence type="ECO:0000259" key="6">
    <source>
        <dbReference type="PROSITE" id="PS51462"/>
    </source>
</evidence>
<dbReference type="EMBL" id="BAAAGS010000001">
    <property type="protein sequence ID" value="GAA0506197.1"/>
    <property type="molecule type" value="Genomic_DNA"/>
</dbReference>
<evidence type="ECO:0000256" key="1">
    <source>
        <dbReference type="ARBA" id="ARBA00001946"/>
    </source>
</evidence>
<name>A0ABN1BVA2_SACER</name>
<gene>
    <name evidence="7" type="ORF">GCM10009533_01140</name>
</gene>
<dbReference type="InterPro" id="IPR020476">
    <property type="entry name" value="Nudix_hydrolase"/>
</dbReference>
<protein>
    <submittedName>
        <fullName evidence="7">NUDIX hydrolase</fullName>
    </submittedName>
</protein>
<keyword evidence="8" id="KW-1185">Reference proteome</keyword>
<accession>A0ABN1BVA2</accession>
<dbReference type="SUPFAM" id="SSF55811">
    <property type="entry name" value="Nudix"/>
    <property type="match status" value="1"/>
</dbReference>
<comment type="cofactor">
    <cofactor evidence="1">
        <name>Mg(2+)</name>
        <dbReference type="ChEBI" id="CHEBI:18420"/>
    </cofactor>
</comment>
<dbReference type="PANTHER" id="PTHR43222:SF9">
    <property type="entry name" value="8-OXO-(D)GTP PHOSPHATASE"/>
    <property type="match status" value="1"/>
</dbReference>
<dbReference type="PROSITE" id="PS51462">
    <property type="entry name" value="NUDIX"/>
    <property type="match status" value="1"/>
</dbReference>
<dbReference type="InterPro" id="IPR020084">
    <property type="entry name" value="NUDIX_hydrolase_CS"/>
</dbReference>
<comment type="caution">
    <text evidence="7">The sequence shown here is derived from an EMBL/GenBank/DDBJ whole genome shotgun (WGS) entry which is preliminary data.</text>
</comment>
<sequence>MGASQNQPIFEEVEPGPAVAAVVRAAGAVLWRPAPDGGIEVAVVHRPRYDDWSLPKGKLDPGELAAHAAVREVEEETGFRCVLSRLLTRVNYPVPARDGGRAEKVVDYFAARAGSGRFTPNAEVDELRWTSTECARRLVSYPHDSRVLGAFDALPPDAPTVLLVRHAKAGKRADWTGDDVLRPLTEPGIRQRDALHSLLRLFGPERVHSAPRTRCDQTVEPLAAELGAVVEPEPLLSEEGYVADPEAGLRRLLRIAAEPGTAVVCSQGGVIPDLVARLADRGGFSLGEVHSRKGSVWTLAFRRDHDRTDGAAPNLRLAAADYLDDPVT</sequence>
<evidence type="ECO:0000256" key="4">
    <source>
        <dbReference type="ARBA" id="ARBA00022842"/>
    </source>
</evidence>
<dbReference type="Gene3D" id="3.40.50.1240">
    <property type="entry name" value="Phosphoglycerate mutase-like"/>
    <property type="match status" value="1"/>
</dbReference>
<dbReference type="RefSeq" id="WP_009944413.1">
    <property type="nucleotide sequence ID" value="NZ_BAAAGS010000001.1"/>
</dbReference>
<keyword evidence="4" id="KW-0460">Magnesium</keyword>
<dbReference type="Proteomes" id="UP001500729">
    <property type="component" value="Unassembled WGS sequence"/>
</dbReference>
<dbReference type="CDD" id="cd03673">
    <property type="entry name" value="NUDIX_Ap6A_hydrolase"/>
    <property type="match status" value="1"/>
</dbReference>
<dbReference type="InterPro" id="IPR029033">
    <property type="entry name" value="His_PPase_superfam"/>
</dbReference>
<comment type="similarity">
    <text evidence="2 5">Belongs to the Nudix hydrolase family.</text>
</comment>
<dbReference type="SUPFAM" id="SSF53254">
    <property type="entry name" value="Phosphoglycerate mutase-like"/>
    <property type="match status" value="1"/>
</dbReference>
<evidence type="ECO:0000313" key="8">
    <source>
        <dbReference type="Proteomes" id="UP001500729"/>
    </source>
</evidence>
<dbReference type="InterPro" id="IPR015797">
    <property type="entry name" value="NUDIX_hydrolase-like_dom_sf"/>
</dbReference>
<dbReference type="SMART" id="SM00855">
    <property type="entry name" value="PGAM"/>
    <property type="match status" value="1"/>
</dbReference>
<evidence type="ECO:0000256" key="2">
    <source>
        <dbReference type="ARBA" id="ARBA00005582"/>
    </source>
</evidence>
<proteinExistence type="inferred from homology"/>
<dbReference type="PRINTS" id="PR00502">
    <property type="entry name" value="NUDIXFAMILY"/>
</dbReference>